<name>M1DFV9_SOLTU</name>
<dbReference type="EnsemblPlants" id="PGSC0003DMT400088395">
    <property type="protein sequence ID" value="PGSC0003DMT400088395"/>
    <property type="gene ID" value="PGSC0003DMG400037966"/>
</dbReference>
<proteinExistence type="predicted"/>
<dbReference type="Gramene" id="PGSC0003DMT400088395">
    <property type="protein sequence ID" value="PGSC0003DMT400088395"/>
    <property type="gene ID" value="PGSC0003DMG400037966"/>
</dbReference>
<protein>
    <submittedName>
        <fullName evidence="2">Uncharacterized protein</fullName>
    </submittedName>
</protein>
<reference evidence="2" key="2">
    <citation type="submission" date="2015-06" db="UniProtKB">
        <authorList>
            <consortium name="EnsemblPlants"/>
        </authorList>
    </citation>
    <scope>IDENTIFICATION</scope>
    <source>
        <strain evidence="2">DM1-3 516 R44</strain>
    </source>
</reference>
<dbReference type="AlphaFoldDB" id="M1DFV9"/>
<sequence length="68" mass="7469">MLMIFVFSPKNISQVLINKFLEKIQQTLSQSTVNESVVSPDDAVGKVLGKEYSGRPGDASDSNRSETH</sequence>
<accession>M1DFV9</accession>
<evidence type="ECO:0000256" key="1">
    <source>
        <dbReference type="SAM" id="MobiDB-lite"/>
    </source>
</evidence>
<dbReference type="InParanoid" id="M1DFV9"/>
<feature type="region of interest" description="Disordered" evidence="1">
    <location>
        <begin position="47"/>
        <end position="68"/>
    </location>
</feature>
<organism evidence="2 3">
    <name type="scientific">Solanum tuberosum</name>
    <name type="common">Potato</name>
    <dbReference type="NCBI Taxonomy" id="4113"/>
    <lineage>
        <taxon>Eukaryota</taxon>
        <taxon>Viridiplantae</taxon>
        <taxon>Streptophyta</taxon>
        <taxon>Embryophyta</taxon>
        <taxon>Tracheophyta</taxon>
        <taxon>Spermatophyta</taxon>
        <taxon>Magnoliopsida</taxon>
        <taxon>eudicotyledons</taxon>
        <taxon>Gunneridae</taxon>
        <taxon>Pentapetalae</taxon>
        <taxon>asterids</taxon>
        <taxon>lamiids</taxon>
        <taxon>Solanales</taxon>
        <taxon>Solanaceae</taxon>
        <taxon>Solanoideae</taxon>
        <taxon>Solaneae</taxon>
        <taxon>Solanum</taxon>
    </lineage>
</organism>
<dbReference type="PaxDb" id="4113-PGSC0003DMT400088395"/>
<dbReference type="HOGENOM" id="CLU_2798882_0_0_1"/>
<keyword evidence="3" id="KW-1185">Reference proteome</keyword>
<evidence type="ECO:0000313" key="3">
    <source>
        <dbReference type="Proteomes" id="UP000011115"/>
    </source>
</evidence>
<evidence type="ECO:0000313" key="2">
    <source>
        <dbReference type="EnsemblPlants" id="PGSC0003DMT400088395"/>
    </source>
</evidence>
<dbReference type="Proteomes" id="UP000011115">
    <property type="component" value="Unassembled WGS sequence"/>
</dbReference>
<reference evidence="3" key="1">
    <citation type="journal article" date="2011" name="Nature">
        <title>Genome sequence and analysis of the tuber crop potato.</title>
        <authorList>
            <consortium name="The Potato Genome Sequencing Consortium"/>
        </authorList>
    </citation>
    <scope>NUCLEOTIDE SEQUENCE [LARGE SCALE GENOMIC DNA]</scope>
    <source>
        <strain evidence="3">cv. DM1-3 516 R44</strain>
    </source>
</reference>